<reference evidence="3" key="1">
    <citation type="journal article" date="2014" name="Genome Announc.">
        <title>Draft genome sequence of Colletotrichum sublineola, a destructive pathogen of cultivated sorghum.</title>
        <authorList>
            <person name="Baroncelli R."/>
            <person name="Sanz-Martin J.M."/>
            <person name="Rech G.E."/>
            <person name="Sukno S.A."/>
            <person name="Thon M.R."/>
        </authorList>
    </citation>
    <scope>NUCLEOTIDE SEQUENCE [LARGE SCALE GENOMIC DNA]</scope>
    <source>
        <strain evidence="3">TX430BB</strain>
    </source>
</reference>
<protein>
    <submittedName>
        <fullName evidence="2">Uncharacterized protein</fullName>
    </submittedName>
</protein>
<dbReference type="EMBL" id="JMSE01000091">
    <property type="protein sequence ID" value="KDN71941.1"/>
    <property type="molecule type" value="Genomic_DNA"/>
</dbReference>
<dbReference type="AlphaFoldDB" id="A0A066Y1K3"/>
<name>A0A066Y1K3_COLSU</name>
<keyword evidence="3" id="KW-1185">Reference proteome</keyword>
<feature type="region of interest" description="Disordered" evidence="1">
    <location>
        <begin position="1"/>
        <end position="61"/>
    </location>
</feature>
<gene>
    <name evidence="2" type="ORF">CSUB01_12010</name>
</gene>
<evidence type="ECO:0000313" key="2">
    <source>
        <dbReference type="EMBL" id="KDN71941.1"/>
    </source>
</evidence>
<dbReference type="Proteomes" id="UP000027238">
    <property type="component" value="Unassembled WGS sequence"/>
</dbReference>
<feature type="compositionally biased region" description="Basic residues" evidence="1">
    <location>
        <begin position="1"/>
        <end position="14"/>
    </location>
</feature>
<dbReference type="HOGENOM" id="CLU_2922529_0_0_1"/>
<proteinExistence type="predicted"/>
<evidence type="ECO:0000313" key="3">
    <source>
        <dbReference type="Proteomes" id="UP000027238"/>
    </source>
</evidence>
<sequence>MRHRDGRGPRKGHKWGPMVPTPAHRQPHRRRRDGCVPRRRRKAPYCLQEEGQSHLHHYKTH</sequence>
<comment type="caution">
    <text evidence="2">The sequence shown here is derived from an EMBL/GenBank/DDBJ whole genome shotgun (WGS) entry which is preliminary data.</text>
</comment>
<evidence type="ECO:0000256" key="1">
    <source>
        <dbReference type="SAM" id="MobiDB-lite"/>
    </source>
</evidence>
<feature type="compositionally biased region" description="Basic residues" evidence="1">
    <location>
        <begin position="25"/>
        <end position="43"/>
    </location>
</feature>
<organism evidence="2 3">
    <name type="scientific">Colletotrichum sublineola</name>
    <name type="common">Sorghum anthracnose fungus</name>
    <dbReference type="NCBI Taxonomy" id="1173701"/>
    <lineage>
        <taxon>Eukaryota</taxon>
        <taxon>Fungi</taxon>
        <taxon>Dikarya</taxon>
        <taxon>Ascomycota</taxon>
        <taxon>Pezizomycotina</taxon>
        <taxon>Sordariomycetes</taxon>
        <taxon>Hypocreomycetidae</taxon>
        <taxon>Glomerellales</taxon>
        <taxon>Glomerellaceae</taxon>
        <taxon>Colletotrichum</taxon>
        <taxon>Colletotrichum graminicola species complex</taxon>
    </lineage>
</organism>
<accession>A0A066Y1K3</accession>